<reference evidence="1 2" key="1">
    <citation type="submission" date="2020-08" db="EMBL/GenBank/DDBJ databases">
        <title>Genomic Encyclopedia of Type Strains, Phase IV (KMG-V): Genome sequencing to study the core and pangenomes of soil and plant-associated prokaryotes.</title>
        <authorList>
            <person name="Whitman W."/>
        </authorList>
    </citation>
    <scope>NUCLEOTIDE SEQUENCE [LARGE SCALE GENOMIC DNA]</scope>
    <source>
        <strain evidence="1 2">MP601</strain>
    </source>
</reference>
<dbReference type="InterPro" id="IPR047715">
    <property type="entry name" value="EboA_dom"/>
</dbReference>
<evidence type="ECO:0000313" key="1">
    <source>
        <dbReference type="EMBL" id="MBB6126043.1"/>
    </source>
</evidence>
<name>A0A841J4X8_9SPHI</name>
<dbReference type="AlphaFoldDB" id="A0A841J4X8"/>
<evidence type="ECO:0000313" key="2">
    <source>
        <dbReference type="Proteomes" id="UP000548326"/>
    </source>
</evidence>
<comment type="caution">
    <text evidence="1">The sequence shown here is derived from an EMBL/GenBank/DDBJ whole genome shotgun (WGS) entry which is preliminary data.</text>
</comment>
<dbReference type="NCBIfam" id="NF035938">
    <property type="entry name" value="EboA_domain"/>
    <property type="match status" value="1"/>
</dbReference>
<organism evidence="1 2">
    <name type="scientific">Mucilaginibacter lappiensis</name>
    <dbReference type="NCBI Taxonomy" id="354630"/>
    <lineage>
        <taxon>Bacteria</taxon>
        <taxon>Pseudomonadati</taxon>
        <taxon>Bacteroidota</taxon>
        <taxon>Sphingobacteriia</taxon>
        <taxon>Sphingobacteriales</taxon>
        <taxon>Sphingobacteriaceae</taxon>
        <taxon>Mucilaginibacter</taxon>
    </lineage>
</organism>
<accession>A0A841J4X8</accession>
<gene>
    <name evidence="1" type="ORF">HDF22_000144</name>
</gene>
<proteinExistence type="predicted"/>
<dbReference type="EMBL" id="JACHCA010000001">
    <property type="protein sequence ID" value="MBB6126043.1"/>
    <property type="molecule type" value="Genomic_DNA"/>
</dbReference>
<protein>
    <submittedName>
        <fullName evidence="1">Uncharacterized protein</fullName>
    </submittedName>
</protein>
<dbReference type="Proteomes" id="UP000548326">
    <property type="component" value="Unassembled WGS sequence"/>
</dbReference>
<sequence>MPIYDIAKMEASMAGIIKNNVSPDTWLWLQQFNKLPNDYSALNTAFMIIPRKTGKSAISIDNLQSHLSPDAIINPFKNWTIDRLCRVWLLLQWDTTDKDKYYQTIENLFLSAEMNEVVALYSALPFFAYPEIWTKRCAEGIRSNIGSVLEAIMYNNPYPLLYLDQAAWNQLILKAFFTEKNVPLIIGIDKRANKELALILSDYARERWAAGRKVNPTLWRLVARFIDEKIFEAIKIGLAGDDMAEKEAIALAISESRFDPAKQWLSNIPELKSVVTDKALNWDKVSIN</sequence>
<dbReference type="RefSeq" id="WP_183584985.1">
    <property type="nucleotide sequence ID" value="NZ_JACHCA010000001.1"/>
</dbReference>